<dbReference type="InterPro" id="IPR029063">
    <property type="entry name" value="SAM-dependent_MTases_sf"/>
</dbReference>
<evidence type="ECO:0000313" key="5">
    <source>
        <dbReference type="Proteomes" id="UP000709466"/>
    </source>
</evidence>
<dbReference type="Proteomes" id="UP000709466">
    <property type="component" value="Unassembled WGS sequence"/>
</dbReference>
<gene>
    <name evidence="4" type="ORF">HCZ30_03365</name>
</gene>
<dbReference type="PANTHER" id="PTHR13090:SF1">
    <property type="entry name" value="ARGININE-HYDROXYLASE NDUFAF5, MITOCHONDRIAL"/>
    <property type="match status" value="1"/>
</dbReference>
<evidence type="ECO:0000256" key="1">
    <source>
        <dbReference type="ARBA" id="ARBA00022603"/>
    </source>
</evidence>
<evidence type="ECO:0000256" key="2">
    <source>
        <dbReference type="ARBA" id="ARBA00022679"/>
    </source>
</evidence>
<keyword evidence="2" id="KW-0808">Transferase</keyword>
<dbReference type="InterPro" id="IPR013216">
    <property type="entry name" value="Methyltransf_11"/>
</dbReference>
<evidence type="ECO:0000259" key="3">
    <source>
        <dbReference type="Pfam" id="PF08241"/>
    </source>
</evidence>
<evidence type="ECO:0000313" key="4">
    <source>
        <dbReference type="EMBL" id="NIY71471.1"/>
    </source>
</evidence>
<protein>
    <submittedName>
        <fullName evidence="4">Methyltransferase domain-containing protein</fullName>
    </submittedName>
</protein>
<sequence>MNNQPLLTDRQALARNRARMTATFMLETVADEFHERLNEVNRTFTNAAVVSGNPEFWGDQFPNAAQVVDSDTLDLEPQSRDLVIHAMALHWANDPVGQIIQSHRALRPDGLFLAALFGGQTLHELRTVLAEAESRVTGGLSPRIAPMGEIRDVGALLQRCNLALPVADAVPFTVSYQDAWALMRDLRAMGEANALNARHRAPTRRKVFELAAELYQQHFGTEDGRITATFEVIFLAGWAPDESQQKPLRPGSAKFSLAEALNAAKGPVNQSDN</sequence>
<feature type="domain" description="Methyltransferase type 11" evidence="3">
    <location>
        <begin position="66"/>
        <end position="113"/>
    </location>
</feature>
<dbReference type="Gene3D" id="3.40.50.150">
    <property type="entry name" value="Vaccinia Virus protein VP39"/>
    <property type="match status" value="1"/>
</dbReference>
<comment type="caution">
    <text evidence="4">The sequence shown here is derived from an EMBL/GenBank/DDBJ whole genome shotgun (WGS) entry which is preliminary data.</text>
</comment>
<dbReference type="RefSeq" id="WP_167636363.1">
    <property type="nucleotide sequence ID" value="NZ_JAATOP010000002.1"/>
</dbReference>
<keyword evidence="1 4" id="KW-0489">Methyltransferase</keyword>
<dbReference type="SUPFAM" id="SSF53335">
    <property type="entry name" value="S-adenosyl-L-methionine-dependent methyltransferases"/>
    <property type="match status" value="1"/>
</dbReference>
<reference evidence="4 5" key="1">
    <citation type="submission" date="2020-03" db="EMBL/GenBank/DDBJ databases">
        <title>Bacterial isolates of synthetic phycosphere.</title>
        <authorList>
            <person name="Fu H."/>
            <person name="Moran M.A."/>
        </authorList>
    </citation>
    <scope>NUCLEOTIDE SEQUENCE [LARGE SCALE GENOMIC DNA]</scope>
    <source>
        <strain evidence="4 5">HF1</strain>
    </source>
</reference>
<accession>A0ABX0VUA4</accession>
<name>A0ABX0VUA4_9RHOB</name>
<keyword evidence="5" id="KW-1185">Reference proteome</keyword>
<organism evidence="4 5">
    <name type="scientific">Marivivens donghaensis</name>
    <dbReference type="NCBI Taxonomy" id="1699413"/>
    <lineage>
        <taxon>Bacteria</taxon>
        <taxon>Pseudomonadati</taxon>
        <taxon>Pseudomonadota</taxon>
        <taxon>Alphaproteobacteria</taxon>
        <taxon>Rhodobacterales</taxon>
        <taxon>Paracoccaceae</taxon>
        <taxon>Marivivens group</taxon>
        <taxon>Marivivens</taxon>
    </lineage>
</organism>
<dbReference type="GO" id="GO:0032259">
    <property type="term" value="P:methylation"/>
    <property type="evidence" value="ECO:0007669"/>
    <property type="project" value="UniProtKB-KW"/>
</dbReference>
<dbReference type="EMBL" id="JAATOP010000002">
    <property type="protein sequence ID" value="NIY71471.1"/>
    <property type="molecule type" value="Genomic_DNA"/>
</dbReference>
<proteinExistence type="predicted"/>
<dbReference type="PANTHER" id="PTHR13090">
    <property type="entry name" value="ARGININE-HYDROXYLASE NDUFAF5, MITOCHONDRIAL"/>
    <property type="match status" value="1"/>
</dbReference>
<dbReference type="InterPro" id="IPR050602">
    <property type="entry name" value="Malonyl-ACP_OMT"/>
</dbReference>
<dbReference type="GO" id="GO:0008168">
    <property type="term" value="F:methyltransferase activity"/>
    <property type="evidence" value="ECO:0007669"/>
    <property type="project" value="UniProtKB-KW"/>
</dbReference>
<dbReference type="Pfam" id="PF08241">
    <property type="entry name" value="Methyltransf_11"/>
    <property type="match status" value="1"/>
</dbReference>